<keyword evidence="1" id="KW-0433">Leucine-rich repeat</keyword>
<evidence type="ECO:0000256" key="1">
    <source>
        <dbReference type="ARBA" id="ARBA00022614"/>
    </source>
</evidence>
<gene>
    <name evidence="4" type="ORF">BSTOLATCC_MIC54066</name>
</gene>
<accession>A0AAU9K0B8</accession>
<organism evidence="4 5">
    <name type="scientific">Blepharisma stoltei</name>
    <dbReference type="NCBI Taxonomy" id="1481888"/>
    <lineage>
        <taxon>Eukaryota</taxon>
        <taxon>Sar</taxon>
        <taxon>Alveolata</taxon>
        <taxon>Ciliophora</taxon>
        <taxon>Postciliodesmatophora</taxon>
        <taxon>Heterotrichea</taxon>
        <taxon>Heterotrichida</taxon>
        <taxon>Blepharismidae</taxon>
        <taxon>Blepharisma</taxon>
    </lineage>
</organism>
<dbReference type="SUPFAM" id="SSF52058">
    <property type="entry name" value="L domain-like"/>
    <property type="match status" value="1"/>
</dbReference>
<dbReference type="InterPro" id="IPR050576">
    <property type="entry name" value="Cilia_flagella_integrity"/>
</dbReference>
<proteinExistence type="predicted"/>
<feature type="coiled-coil region" evidence="3">
    <location>
        <begin position="439"/>
        <end position="486"/>
    </location>
</feature>
<evidence type="ECO:0000256" key="2">
    <source>
        <dbReference type="ARBA" id="ARBA00022737"/>
    </source>
</evidence>
<evidence type="ECO:0000313" key="5">
    <source>
        <dbReference type="Proteomes" id="UP001162131"/>
    </source>
</evidence>
<dbReference type="Proteomes" id="UP001162131">
    <property type="component" value="Unassembled WGS sequence"/>
</dbReference>
<sequence length="492" mass="57043">MPKLTKEVVDKGFEDRREGSAIVIQSKQISSLEGLSNLISNPKQLVHLDLSFNMIRTIPPHLELFPSLLYLDLSTNLLTTIEGLDNLSALQVLRLSRNRITKIENLEGNRNLNALDLSMNQISRIERISHLRSMKLLYLYGNQISAIEGLEGMLYLKELRIEQNQIPDINHLALIDTQIGELQAHTNSIGNLDDVIVAVSHLPKLKNLSLYNNPVSYDPTYRFRILKFKNIVNLDGLLVKDYIRDVLEDMEENYDLDQIVVKSQHSISELIEHEREVKDTAIKLMKIQIDQLEDDFFAFKRAMEIELEKLNEYAAIIRTKKNLGEDVALDVIRVNEWKQRVQEMEKERLESIRQRKLKLEEEKKKYLRDKRANIDFTGKLYEIAQANPKLWREVKEEVWKKQVEFEDQNYTVKQTTVRKMSDHNFKQSYGQGVSPEMQINIAEEAMKKIENELGGQLARNAESRLAATENQAAEKIQQKAKDAKKSKACLIF</sequence>
<comment type="caution">
    <text evidence="4">The sequence shown here is derived from an EMBL/GenBank/DDBJ whole genome shotgun (WGS) entry which is preliminary data.</text>
</comment>
<dbReference type="AlphaFoldDB" id="A0AAU9K0B8"/>
<evidence type="ECO:0000256" key="3">
    <source>
        <dbReference type="SAM" id="Coils"/>
    </source>
</evidence>
<keyword evidence="2" id="KW-0677">Repeat</keyword>
<dbReference type="InterPro" id="IPR032675">
    <property type="entry name" value="LRR_dom_sf"/>
</dbReference>
<dbReference type="SMART" id="SM00365">
    <property type="entry name" value="LRR_SD22"/>
    <property type="match status" value="6"/>
</dbReference>
<keyword evidence="5" id="KW-1185">Reference proteome</keyword>
<reference evidence="4" key="1">
    <citation type="submission" date="2021-09" db="EMBL/GenBank/DDBJ databases">
        <authorList>
            <consortium name="AG Swart"/>
            <person name="Singh M."/>
            <person name="Singh A."/>
            <person name="Seah K."/>
            <person name="Emmerich C."/>
        </authorList>
    </citation>
    <scope>NUCLEOTIDE SEQUENCE</scope>
    <source>
        <strain evidence="4">ATCC30299</strain>
    </source>
</reference>
<dbReference type="PANTHER" id="PTHR45973:SF35">
    <property type="entry name" value="LEUCINE-RICH REPEAT-CONTAINING PROTEIN 43"/>
    <property type="match status" value="1"/>
</dbReference>
<dbReference type="Gene3D" id="3.80.10.10">
    <property type="entry name" value="Ribonuclease Inhibitor"/>
    <property type="match status" value="2"/>
</dbReference>
<dbReference type="InterPro" id="IPR001611">
    <property type="entry name" value="Leu-rich_rpt"/>
</dbReference>
<keyword evidence="3" id="KW-0175">Coiled coil</keyword>
<dbReference type="PANTHER" id="PTHR45973">
    <property type="entry name" value="PROTEIN PHOSPHATASE 1 REGULATORY SUBUNIT SDS22-RELATED"/>
    <property type="match status" value="1"/>
</dbReference>
<dbReference type="SMART" id="SM00369">
    <property type="entry name" value="LRR_TYP"/>
    <property type="match status" value="4"/>
</dbReference>
<dbReference type="GO" id="GO:0005634">
    <property type="term" value="C:nucleus"/>
    <property type="evidence" value="ECO:0007669"/>
    <property type="project" value="UniProtKB-SubCell"/>
</dbReference>
<protein>
    <submittedName>
        <fullName evidence="4">Uncharacterized protein</fullName>
    </submittedName>
</protein>
<feature type="coiled-coil region" evidence="3">
    <location>
        <begin position="334"/>
        <end position="369"/>
    </location>
</feature>
<name>A0AAU9K0B8_9CILI</name>
<evidence type="ECO:0000313" key="4">
    <source>
        <dbReference type="EMBL" id="CAG9332012.1"/>
    </source>
</evidence>
<dbReference type="EMBL" id="CAJZBQ010000053">
    <property type="protein sequence ID" value="CAG9332012.1"/>
    <property type="molecule type" value="Genomic_DNA"/>
</dbReference>
<dbReference type="InterPro" id="IPR003591">
    <property type="entry name" value="Leu-rich_rpt_typical-subtyp"/>
</dbReference>
<dbReference type="Pfam" id="PF13855">
    <property type="entry name" value="LRR_8"/>
    <property type="match status" value="1"/>
</dbReference>
<dbReference type="PROSITE" id="PS51450">
    <property type="entry name" value="LRR"/>
    <property type="match status" value="4"/>
</dbReference>